<name>F5XPH7_MICPN</name>
<proteinExistence type="predicted"/>
<dbReference type="Gene3D" id="3.40.50.300">
    <property type="entry name" value="P-loop containing nucleotide triphosphate hydrolases"/>
    <property type="match status" value="1"/>
</dbReference>
<reference evidence="1 2" key="1">
    <citation type="submission" date="2011-05" db="EMBL/GenBank/DDBJ databases">
        <title>Whole genome sequence of Microlunatus phosphovorus NM-1.</title>
        <authorList>
            <person name="Hosoyama A."/>
            <person name="Sasaki K."/>
            <person name="Harada T."/>
            <person name="Igarashi R."/>
            <person name="Kawakoshi A."/>
            <person name="Sasagawa M."/>
            <person name="Fukada J."/>
            <person name="Nakamura S."/>
            <person name="Katano Y."/>
            <person name="Hanada S."/>
            <person name="Kamagata Y."/>
            <person name="Nakamura N."/>
            <person name="Yamazaki S."/>
            <person name="Fujita N."/>
        </authorList>
    </citation>
    <scope>NUCLEOTIDE SEQUENCE [LARGE SCALE GENOMIC DNA]</scope>
    <source>
        <strain evidence="2">ATCC 700054 / DSM 10555 / JCM 9379 / NBRC 101784 / NCIMB 13414 / VKM Ac-1990 / NM-1</strain>
    </source>
</reference>
<dbReference type="eggNOG" id="COG0572">
    <property type="taxonomic scope" value="Bacteria"/>
</dbReference>
<dbReference type="AlphaFoldDB" id="F5XPH7"/>
<keyword evidence="2" id="KW-1185">Reference proteome</keyword>
<accession>F5XPH7</accession>
<dbReference type="InterPro" id="IPR027417">
    <property type="entry name" value="P-loop_NTPase"/>
</dbReference>
<dbReference type="HOGENOM" id="CLU_087906_0_1_11"/>
<gene>
    <name evidence="1" type="ordered locus">MLP_12710</name>
</gene>
<evidence type="ECO:0008006" key="3">
    <source>
        <dbReference type="Google" id="ProtNLM"/>
    </source>
</evidence>
<dbReference type="EMBL" id="AP012204">
    <property type="protein sequence ID" value="BAK34285.1"/>
    <property type="molecule type" value="Genomic_DNA"/>
</dbReference>
<dbReference type="Proteomes" id="UP000007947">
    <property type="component" value="Chromosome"/>
</dbReference>
<sequence>MPEQHDPVAAVVAALAAAPTPATGSGTRWVGVDGLGGSGKSTLAARIAAALPGAVVIHNDDFARPGLSGWDRDRFVRQVVEPLLAGRPGRYQRWDFDADAGAEWHSVPVGVPVIVEGVSATDVRLPVPWDFTIWIEVPTEVRRARIIGRDGPARQERWLTDWIPSENAYVADQRPRDRADLVWSPG</sequence>
<dbReference type="SUPFAM" id="SSF52540">
    <property type="entry name" value="P-loop containing nucleoside triphosphate hydrolases"/>
    <property type="match status" value="1"/>
</dbReference>
<dbReference type="RefSeq" id="WP_013862168.1">
    <property type="nucleotide sequence ID" value="NC_015635.1"/>
</dbReference>
<dbReference type="STRING" id="1032480.MLP_12710"/>
<evidence type="ECO:0000313" key="1">
    <source>
        <dbReference type="EMBL" id="BAK34285.1"/>
    </source>
</evidence>
<dbReference type="OrthoDB" id="3237545at2"/>
<organism evidence="1 2">
    <name type="scientific">Microlunatus phosphovorus (strain ATCC 700054 / DSM 10555 / JCM 9379 / NBRC 101784 / NCIMB 13414 / VKM Ac-1990 / NM-1)</name>
    <dbReference type="NCBI Taxonomy" id="1032480"/>
    <lineage>
        <taxon>Bacteria</taxon>
        <taxon>Bacillati</taxon>
        <taxon>Actinomycetota</taxon>
        <taxon>Actinomycetes</taxon>
        <taxon>Propionibacteriales</taxon>
        <taxon>Propionibacteriaceae</taxon>
        <taxon>Microlunatus</taxon>
    </lineage>
</organism>
<evidence type="ECO:0000313" key="2">
    <source>
        <dbReference type="Proteomes" id="UP000007947"/>
    </source>
</evidence>
<protein>
    <recommendedName>
        <fullName evidence="3">Uridine kinase</fullName>
    </recommendedName>
</protein>
<dbReference type="KEGG" id="mph:MLP_12710"/>